<protein>
    <recommendedName>
        <fullName evidence="4">DUF4794 domain-containing protein</fullName>
    </recommendedName>
</protein>
<proteinExistence type="predicted"/>
<feature type="non-terminal residue" evidence="2">
    <location>
        <position position="146"/>
    </location>
</feature>
<dbReference type="AlphaFoldDB" id="A0A0T6BFU8"/>
<name>A0A0T6BFU8_9SCAR</name>
<dbReference type="OrthoDB" id="8194084at2759"/>
<gene>
    <name evidence="2" type="ORF">AMK59_2333</name>
</gene>
<accession>A0A0T6BFU8</accession>
<evidence type="ECO:0008006" key="4">
    <source>
        <dbReference type="Google" id="ProtNLM"/>
    </source>
</evidence>
<evidence type="ECO:0000256" key="1">
    <source>
        <dbReference type="SAM" id="SignalP"/>
    </source>
</evidence>
<feature type="chain" id="PRO_5006668650" description="DUF4794 domain-containing protein" evidence="1">
    <location>
        <begin position="28"/>
        <end position="146"/>
    </location>
</feature>
<keyword evidence="1" id="KW-0732">Signal</keyword>
<reference evidence="2 3" key="1">
    <citation type="submission" date="2015-09" db="EMBL/GenBank/DDBJ databases">
        <title>Draft genome of the scarab beetle Oryctes borbonicus.</title>
        <authorList>
            <person name="Meyer J.M."/>
            <person name="Markov G.V."/>
            <person name="Baskaran P."/>
            <person name="Herrmann M."/>
            <person name="Sommer R.J."/>
            <person name="Roedelsperger C."/>
        </authorList>
    </citation>
    <scope>NUCLEOTIDE SEQUENCE [LARGE SCALE GENOMIC DNA]</scope>
    <source>
        <strain evidence="2">OB123</strain>
        <tissue evidence="2">Whole animal</tissue>
    </source>
</reference>
<dbReference type="EMBL" id="LJIG01000795">
    <property type="protein sequence ID" value="KRT86145.1"/>
    <property type="molecule type" value="Genomic_DNA"/>
</dbReference>
<organism evidence="2 3">
    <name type="scientific">Oryctes borbonicus</name>
    <dbReference type="NCBI Taxonomy" id="1629725"/>
    <lineage>
        <taxon>Eukaryota</taxon>
        <taxon>Metazoa</taxon>
        <taxon>Ecdysozoa</taxon>
        <taxon>Arthropoda</taxon>
        <taxon>Hexapoda</taxon>
        <taxon>Insecta</taxon>
        <taxon>Pterygota</taxon>
        <taxon>Neoptera</taxon>
        <taxon>Endopterygota</taxon>
        <taxon>Coleoptera</taxon>
        <taxon>Polyphaga</taxon>
        <taxon>Scarabaeiformia</taxon>
        <taxon>Scarabaeidae</taxon>
        <taxon>Dynastinae</taxon>
        <taxon>Oryctes</taxon>
    </lineage>
</organism>
<evidence type="ECO:0000313" key="2">
    <source>
        <dbReference type="EMBL" id="KRT86145.1"/>
    </source>
</evidence>
<keyword evidence="3" id="KW-1185">Reference proteome</keyword>
<feature type="non-terminal residue" evidence="2">
    <location>
        <position position="1"/>
    </location>
</feature>
<feature type="signal peptide" evidence="1">
    <location>
        <begin position="1"/>
        <end position="27"/>
    </location>
</feature>
<sequence>LNHVRVVLTAMAFYTALLLTVLATVWANPEGPQAPTSQARQFTYNPQYPVDLQYEFSLLDPQLQYPPYSGGSPRVQPQVLVYPGGAPGQPFLLQPGAPPGNFLFPQPQPGFVFRDVPATRPGVFMSGYPKPAYVPPINRDAEEIPV</sequence>
<dbReference type="Proteomes" id="UP000051574">
    <property type="component" value="Unassembled WGS sequence"/>
</dbReference>
<comment type="caution">
    <text evidence="2">The sequence shown here is derived from an EMBL/GenBank/DDBJ whole genome shotgun (WGS) entry which is preliminary data.</text>
</comment>
<evidence type="ECO:0000313" key="3">
    <source>
        <dbReference type="Proteomes" id="UP000051574"/>
    </source>
</evidence>